<dbReference type="Gene3D" id="3.30.1330.30">
    <property type="match status" value="2"/>
</dbReference>
<evidence type="ECO:0000313" key="7">
    <source>
        <dbReference type="EMBL" id="ADB03912.1"/>
    </source>
</evidence>
<dbReference type="OrthoDB" id="7482at10239"/>
<dbReference type="SUPFAM" id="SSF55315">
    <property type="entry name" value="L30e-like"/>
    <property type="match status" value="1"/>
</dbReference>
<keyword evidence="8" id="KW-1185">Reference proteome</keyword>
<dbReference type="SMART" id="SM01194">
    <property type="entry name" value="eRF1_1"/>
    <property type="match status" value="1"/>
</dbReference>
<dbReference type="InterPro" id="IPR005141">
    <property type="entry name" value="eRF1_2"/>
</dbReference>
<dbReference type="Pfam" id="PF03464">
    <property type="entry name" value="eRF1_2"/>
    <property type="match status" value="1"/>
</dbReference>
<comment type="similarity">
    <text evidence="2">Belongs to the eukaryotic release factor 1 family.</text>
</comment>
<dbReference type="Gene3D" id="3.30.960.10">
    <property type="entry name" value="eRF1 domain 1"/>
    <property type="match status" value="1"/>
</dbReference>
<dbReference type="InterPro" id="IPR005142">
    <property type="entry name" value="eRF1_3"/>
</dbReference>
<sequence length="383" mass="42554">MEDIERFRLSRTIKFLESLKGAGTSLVTLVLPPGEQISRASQMLAEEHGTASNIKSRVNRQAVLTAISSVQQRVRTYRQVPETGIVFLGGEVELPDGRQRVVVYDIVPPLPISKKIYACDSSFHIECLSELLTSSDVFGFIILDGSSALFATLSGNTKKILHNFDVSLPKKHGRGGQSALRFERLRKEKRHNYLRKVAEAAASCFVEENICKIKGFVLAGSAEFKSKLLESDMLHKSIKEKVVGVFDVPYGGRQGLSHAIELSSDVLQGVGYTREKEILSSFFSEISRDGMYCFGIRDTLQALDIGAVETLIVCEETNELHEGELFVDWIAENYGEFGCQLEMVSPNTTESQQLLKGFGGIGGILRYSVEFQQSEEEEDGEFF</sequence>
<comment type="subcellular location">
    <subcellularLocation>
        <location evidence="1">Cytoplasm</location>
    </subcellularLocation>
</comment>
<keyword evidence="5" id="KW-0648">Protein biosynthesis</keyword>
<evidence type="ECO:0000256" key="4">
    <source>
        <dbReference type="ARBA" id="ARBA00022490"/>
    </source>
</evidence>
<reference evidence="7 8" key="1">
    <citation type="journal article" date="2009" name="Proc. Natl. Acad. Sci. U.S.A.">
        <title>Giant Marseillevirus highlights the role of amoebae as a melting pot in emergence of chimeric microorganisms.</title>
        <authorList>
            <person name="Boyer M."/>
            <person name="Yutin N."/>
            <person name="Pagnier I."/>
            <person name="Barrassi L."/>
            <person name="Fournous G."/>
            <person name="Espinosa L."/>
            <person name="Robert C."/>
            <person name="Azza S."/>
            <person name="Sun S."/>
            <person name="Rossmann M.G."/>
            <person name="Suzan-Monti M."/>
            <person name="La Scola B."/>
            <person name="Koonin E.V."/>
            <person name="Raoult D."/>
        </authorList>
    </citation>
    <scope>NUCLEOTIDE SEQUENCE [LARGE SCALE GENOMIC DNA]</scope>
    <source>
        <strain evidence="7 8">T19</strain>
    </source>
</reference>
<dbReference type="GeneID" id="8746367"/>
<keyword evidence="4" id="KW-0963">Cytoplasm</keyword>
<dbReference type="Gene3D" id="3.30.420.60">
    <property type="entry name" value="eRF1 domain 2"/>
    <property type="match status" value="1"/>
</dbReference>
<proteinExistence type="inferred from homology"/>
<dbReference type="KEGG" id="vg:8746367"/>
<evidence type="ECO:0000256" key="2">
    <source>
        <dbReference type="ARBA" id="ARBA00005326"/>
    </source>
</evidence>
<organism evidence="7 8">
    <name type="scientific">Marseillevirus marseillevirus</name>
    <name type="common">GBM</name>
    <dbReference type="NCBI Taxonomy" id="694581"/>
    <lineage>
        <taxon>Viruses</taxon>
        <taxon>Varidnaviria</taxon>
        <taxon>Bamfordvirae</taxon>
        <taxon>Nucleocytoviricota</taxon>
        <taxon>Megaviricetes</taxon>
        <taxon>Pimascovirales</taxon>
        <taxon>Pimascovirales incertae sedis</taxon>
        <taxon>Marseilleviridae</taxon>
        <taxon>Marseillevirus</taxon>
        <taxon>Marseillevirus massiliense</taxon>
    </lineage>
</organism>
<dbReference type="InterPro" id="IPR024049">
    <property type="entry name" value="eRF1_1_sf"/>
</dbReference>
<dbReference type="RefSeq" id="YP_003406874.1">
    <property type="nucleotide sequence ID" value="NC_013756.1"/>
</dbReference>
<comment type="subunit">
    <text evidence="3">Heterodimer of two subunits, one of which binds GTP.</text>
</comment>
<evidence type="ECO:0000256" key="5">
    <source>
        <dbReference type="ARBA" id="ARBA00022917"/>
    </source>
</evidence>
<dbReference type="Pfam" id="PF03463">
    <property type="entry name" value="eRF1_1"/>
    <property type="match status" value="1"/>
</dbReference>
<dbReference type="Pfam" id="PF03465">
    <property type="entry name" value="eRF1_3"/>
    <property type="match status" value="1"/>
</dbReference>
<organismHost>
    <name type="scientific">Acanthamoeba</name>
    <dbReference type="NCBI Taxonomy" id="5754"/>
</organismHost>
<accession>D2XAD5</accession>
<evidence type="ECO:0000256" key="1">
    <source>
        <dbReference type="ARBA" id="ARBA00004496"/>
    </source>
</evidence>
<dbReference type="Proteomes" id="UP000029780">
    <property type="component" value="Segment"/>
</dbReference>
<evidence type="ECO:0000259" key="6">
    <source>
        <dbReference type="SMART" id="SM01194"/>
    </source>
</evidence>
<dbReference type="EMBL" id="GU071086">
    <property type="protein sequence ID" value="ADB03912.1"/>
    <property type="molecule type" value="Genomic_DNA"/>
</dbReference>
<protein>
    <submittedName>
        <fullName evidence="7">Eukaryotic peptide chain release translation termination factor 1</fullName>
    </submittedName>
</protein>
<dbReference type="SUPFAM" id="SSF53137">
    <property type="entry name" value="Translational machinery components"/>
    <property type="match status" value="1"/>
</dbReference>
<feature type="domain" description="eRF1/Pelota-like N-terminal" evidence="6">
    <location>
        <begin position="1"/>
        <end position="133"/>
    </location>
</feature>
<evidence type="ECO:0000313" key="8">
    <source>
        <dbReference type="Proteomes" id="UP000029780"/>
    </source>
</evidence>
<dbReference type="PANTHER" id="PTHR10113">
    <property type="entry name" value="PEPTIDE CHAIN RELEASE FACTOR SUBUNIT 1"/>
    <property type="match status" value="1"/>
</dbReference>
<name>D2XAD5_GBMV</name>
<evidence type="ECO:0000256" key="3">
    <source>
        <dbReference type="ARBA" id="ARBA00011520"/>
    </source>
</evidence>
<dbReference type="FunFam" id="3.30.420.60:FF:000003">
    <property type="entry name" value="Peptide chain release factor subunit 1"/>
    <property type="match status" value="1"/>
</dbReference>
<dbReference type="InterPro" id="IPR004403">
    <property type="entry name" value="Peptide_chain-rel_eRF1/aRF1"/>
</dbReference>
<dbReference type="InterPro" id="IPR029064">
    <property type="entry name" value="Ribosomal_eL30-like_sf"/>
</dbReference>
<dbReference type="SUPFAM" id="SSF55481">
    <property type="entry name" value="N-terminal domain of eukaryotic peptide chain release factor subunit 1, ERF1"/>
    <property type="match status" value="1"/>
</dbReference>
<gene>
    <name evidence="7" type="ORF">MAR_ORF130</name>
</gene>
<dbReference type="InterPro" id="IPR005140">
    <property type="entry name" value="eRF1_Pelota-like_N"/>
</dbReference>
<dbReference type="NCBIfam" id="TIGR03676">
    <property type="entry name" value="aRF1_eRF1"/>
    <property type="match status" value="1"/>
</dbReference>
<dbReference type="InterPro" id="IPR042226">
    <property type="entry name" value="eFR1_2_sf"/>
</dbReference>